<reference evidence="1 2" key="1">
    <citation type="submission" date="2014-04" db="EMBL/GenBank/DDBJ databases">
        <authorList>
            <person name="Sears C."/>
            <person name="Carroll K."/>
            <person name="Sack B.R."/>
            <person name="Qadri F."/>
            <person name="Myers L.L."/>
            <person name="Chung G.-T."/>
            <person name="Escheverria P."/>
            <person name="Fraser C.M."/>
            <person name="Sadzewicz L."/>
            <person name="Shefchek K.A."/>
            <person name="Tallon L."/>
            <person name="Das S.P."/>
            <person name="Daugherty S."/>
            <person name="Mongodin E.F."/>
        </authorList>
    </citation>
    <scope>NUCLEOTIDE SEQUENCE [LARGE SCALE GENOMIC DNA]</scope>
    <source>
        <strain evidence="1 2">3776 D15 i</strain>
    </source>
</reference>
<name>A0AB34L5I3_PARDI</name>
<evidence type="ECO:0000313" key="1">
    <source>
        <dbReference type="EMBL" id="KDS36235.1"/>
    </source>
</evidence>
<organism evidence="1 2">
    <name type="scientific">Parabacteroides distasonis str. 3776 D15 i</name>
    <dbReference type="NCBI Taxonomy" id="1339342"/>
    <lineage>
        <taxon>Bacteria</taxon>
        <taxon>Pseudomonadati</taxon>
        <taxon>Bacteroidota</taxon>
        <taxon>Bacteroidia</taxon>
        <taxon>Bacteroidales</taxon>
        <taxon>Tannerellaceae</taxon>
        <taxon>Parabacteroides</taxon>
    </lineage>
</organism>
<gene>
    <name evidence="1" type="ORF">M091_1472</name>
</gene>
<evidence type="ECO:0000313" key="2">
    <source>
        <dbReference type="Proteomes" id="UP000027850"/>
    </source>
</evidence>
<dbReference type="Proteomes" id="UP000027850">
    <property type="component" value="Unassembled WGS sequence"/>
</dbReference>
<dbReference type="RefSeq" id="WP_036611912.1">
    <property type="nucleotide sequence ID" value="NZ_JNHK01000091.1"/>
</dbReference>
<comment type="caution">
    <text evidence="1">The sequence shown here is derived from an EMBL/GenBank/DDBJ whole genome shotgun (WGS) entry which is preliminary data.</text>
</comment>
<dbReference type="EMBL" id="JNHK01000091">
    <property type="protein sequence ID" value="KDS36235.1"/>
    <property type="molecule type" value="Genomic_DNA"/>
</dbReference>
<accession>A0AB34L5I3</accession>
<sequence>MKGNFKTPEKWQAVLEEHFSYLPKEERNKMICGDEFVEVLAKELERLFIDVYNVRVMRILVCEEIIA</sequence>
<proteinExistence type="predicted"/>
<dbReference type="AlphaFoldDB" id="A0AB34L5I3"/>
<protein>
    <submittedName>
        <fullName evidence="1">Uncharacterized protein</fullName>
    </submittedName>
</protein>